<dbReference type="Gene3D" id="3.40.50.2300">
    <property type="match status" value="2"/>
</dbReference>
<feature type="domain" description="Periplasmic binding protein" evidence="2">
    <location>
        <begin position="43"/>
        <end position="300"/>
    </location>
</feature>
<dbReference type="RefSeq" id="WP_285969825.1">
    <property type="nucleotide sequence ID" value="NZ_CP127294.1"/>
</dbReference>
<comment type="subcellular location">
    <subcellularLocation>
        <location evidence="1">Cell envelope</location>
    </subcellularLocation>
</comment>
<dbReference type="GO" id="GO:0030246">
    <property type="term" value="F:carbohydrate binding"/>
    <property type="evidence" value="ECO:0007669"/>
    <property type="project" value="TreeGrafter"/>
</dbReference>
<dbReference type="PANTHER" id="PTHR30036">
    <property type="entry name" value="D-XYLOSE-BINDING PERIPLASMIC PROTEIN"/>
    <property type="match status" value="1"/>
</dbReference>
<dbReference type="SUPFAM" id="SSF53822">
    <property type="entry name" value="Periplasmic binding protein-like I"/>
    <property type="match status" value="1"/>
</dbReference>
<dbReference type="Proteomes" id="UP001236014">
    <property type="component" value="Chromosome"/>
</dbReference>
<dbReference type="CDD" id="cd06302">
    <property type="entry name" value="PBP1_LsrB_Quorum_Sensing-like"/>
    <property type="match status" value="1"/>
</dbReference>
<name>A0A9Y2IFJ2_9PSEU</name>
<dbReference type="PROSITE" id="PS51257">
    <property type="entry name" value="PROKAR_LIPOPROTEIN"/>
    <property type="match status" value="1"/>
</dbReference>
<reference evidence="3 4" key="1">
    <citation type="submission" date="2023-06" db="EMBL/GenBank/DDBJ databases">
        <authorList>
            <person name="Oyuntsetseg B."/>
            <person name="Kim S.B."/>
        </authorList>
    </citation>
    <scope>NUCLEOTIDE SEQUENCE [LARGE SCALE GENOMIC DNA]</scope>
    <source>
        <strain evidence="3 4">2-15</strain>
    </source>
</reference>
<organism evidence="3 4">
    <name type="scientific">Amycolatopsis carbonis</name>
    <dbReference type="NCBI Taxonomy" id="715471"/>
    <lineage>
        <taxon>Bacteria</taxon>
        <taxon>Bacillati</taxon>
        <taxon>Actinomycetota</taxon>
        <taxon>Actinomycetes</taxon>
        <taxon>Pseudonocardiales</taxon>
        <taxon>Pseudonocardiaceae</taxon>
        <taxon>Amycolatopsis</taxon>
    </lineage>
</organism>
<evidence type="ECO:0000313" key="3">
    <source>
        <dbReference type="EMBL" id="WIX79132.1"/>
    </source>
</evidence>
<accession>A0A9Y2IFJ2</accession>
<dbReference type="GO" id="GO:0030288">
    <property type="term" value="C:outer membrane-bounded periplasmic space"/>
    <property type="evidence" value="ECO:0007669"/>
    <property type="project" value="TreeGrafter"/>
</dbReference>
<dbReference type="Pfam" id="PF13407">
    <property type="entry name" value="Peripla_BP_4"/>
    <property type="match status" value="1"/>
</dbReference>
<dbReference type="EMBL" id="CP127294">
    <property type="protein sequence ID" value="WIX79132.1"/>
    <property type="molecule type" value="Genomic_DNA"/>
</dbReference>
<dbReference type="PANTHER" id="PTHR30036:SF8">
    <property type="entry name" value="ABC-TYPE SUGAR TRANSPORT SYSTEM PERIPLASMIC COMPONENT-LIKE PROTEIN"/>
    <property type="match status" value="1"/>
</dbReference>
<sequence length="342" mass="35728">MRGPSKTLFLGVALLLSAVVGLGSCSSALRTPTAGGDEAPVRIAFVPKVAGIAYFDAMNAGGLEAAERLGVRWTTRGPATVDPAAQTAIVRDLVAQQAADVIAVAPNDPAALAPAIADARAKGVHVLTTDTDAPESQREVFVNQASPEGVGTALVDALMAKTGGSGKFAIVSCGRSAANLNAWISVEQTYAAERYPKAQLVETVYAGEDTTTATELAKQVLDRHPDLAGLIGECTTSAPGVAQAVRDQQKIGRVYTVGTGTPQTMKPYLLDGSCSMSVLWNVESLGYLTAWAAQQLVLGRPFGPSNNVSLELPAVKYDRPSKSMLLGDPLLITQDNVDQFKY</sequence>
<dbReference type="InterPro" id="IPR025997">
    <property type="entry name" value="SBP_2_dom"/>
</dbReference>
<proteinExistence type="predicted"/>
<evidence type="ECO:0000259" key="2">
    <source>
        <dbReference type="Pfam" id="PF13407"/>
    </source>
</evidence>
<dbReference type="InterPro" id="IPR028082">
    <property type="entry name" value="Peripla_BP_I"/>
</dbReference>
<keyword evidence="4" id="KW-1185">Reference proteome</keyword>
<dbReference type="KEGG" id="acab:QRX50_48770"/>
<gene>
    <name evidence="3" type="ORF">QRX50_48770</name>
</gene>
<dbReference type="InterPro" id="IPR050555">
    <property type="entry name" value="Bact_Solute-Bind_Prot2"/>
</dbReference>
<evidence type="ECO:0000313" key="4">
    <source>
        <dbReference type="Proteomes" id="UP001236014"/>
    </source>
</evidence>
<dbReference type="AlphaFoldDB" id="A0A9Y2IFJ2"/>
<protein>
    <submittedName>
        <fullName evidence="3">Autoinducer 2 ABC transporter substrate-binding protein</fullName>
    </submittedName>
</protein>
<evidence type="ECO:0000256" key="1">
    <source>
        <dbReference type="ARBA" id="ARBA00004196"/>
    </source>
</evidence>